<reference evidence="2 3" key="1">
    <citation type="journal article" date="2015" name="Microbiome">
        <title>Genomic resolution of linkages in carbon, nitrogen, and sulfur cycling among widespread estuary sediment bacteria.</title>
        <authorList>
            <person name="Baker B.J."/>
            <person name="Lazar C.S."/>
            <person name="Teske A.P."/>
            <person name="Dick G.J."/>
        </authorList>
    </citation>
    <scope>NUCLEOTIDE SEQUENCE [LARGE SCALE GENOMIC DNA]</scope>
    <source>
        <strain evidence="2">DG_56</strain>
    </source>
</reference>
<evidence type="ECO:0000313" key="2">
    <source>
        <dbReference type="EMBL" id="KPJ64513.1"/>
    </source>
</evidence>
<organism evidence="2 3">
    <name type="scientific">candidate division KD3-62 bacterium DG_56</name>
    <dbReference type="NCBI Taxonomy" id="1704032"/>
    <lineage>
        <taxon>Bacteria</taxon>
        <taxon>candidate division KD3-62</taxon>
    </lineage>
</organism>
<dbReference type="InterPro" id="IPR041657">
    <property type="entry name" value="HTH_17"/>
</dbReference>
<feature type="domain" description="Helix-turn-helix" evidence="1">
    <location>
        <begin position="5"/>
        <end position="53"/>
    </location>
</feature>
<dbReference type="InterPro" id="IPR009061">
    <property type="entry name" value="DNA-bd_dom_put_sf"/>
</dbReference>
<sequence>MSRIMTVSETAAYLRMNRMTIYRLAQEGKIPAFKVGGSWRFDRQGIDEWIAQQVQRRQESAKA</sequence>
<dbReference type="InterPro" id="IPR010093">
    <property type="entry name" value="SinI_DNA-bd"/>
</dbReference>
<evidence type="ECO:0000313" key="3">
    <source>
        <dbReference type="Proteomes" id="UP000052020"/>
    </source>
</evidence>
<dbReference type="InterPro" id="IPR036388">
    <property type="entry name" value="WH-like_DNA-bd_sf"/>
</dbReference>
<accession>A0A0S7XPT5</accession>
<dbReference type="SUPFAM" id="SSF46955">
    <property type="entry name" value="Putative DNA-binding domain"/>
    <property type="match status" value="1"/>
</dbReference>
<gene>
    <name evidence="2" type="ORF">AMK68_01480</name>
</gene>
<dbReference type="NCBIfam" id="TIGR01764">
    <property type="entry name" value="excise"/>
    <property type="match status" value="1"/>
</dbReference>
<dbReference type="GO" id="GO:0003677">
    <property type="term" value="F:DNA binding"/>
    <property type="evidence" value="ECO:0007669"/>
    <property type="project" value="InterPro"/>
</dbReference>
<evidence type="ECO:0000259" key="1">
    <source>
        <dbReference type="Pfam" id="PF12728"/>
    </source>
</evidence>
<dbReference type="Gene3D" id="1.10.10.10">
    <property type="entry name" value="Winged helix-like DNA-binding domain superfamily/Winged helix DNA-binding domain"/>
    <property type="match status" value="1"/>
</dbReference>
<comment type="caution">
    <text evidence="2">The sequence shown here is derived from an EMBL/GenBank/DDBJ whole genome shotgun (WGS) entry which is preliminary data.</text>
</comment>
<dbReference type="Pfam" id="PF12728">
    <property type="entry name" value="HTH_17"/>
    <property type="match status" value="1"/>
</dbReference>
<dbReference type="EMBL" id="LIZY01000023">
    <property type="protein sequence ID" value="KPJ64513.1"/>
    <property type="molecule type" value="Genomic_DNA"/>
</dbReference>
<name>A0A0S7XPT5_9BACT</name>
<proteinExistence type="predicted"/>
<dbReference type="AlphaFoldDB" id="A0A0S7XPT5"/>
<protein>
    <recommendedName>
        <fullName evidence="1">Helix-turn-helix domain-containing protein</fullName>
    </recommendedName>
</protein>
<dbReference type="Proteomes" id="UP000052020">
    <property type="component" value="Unassembled WGS sequence"/>
</dbReference>